<sequence>MKTKNTIQIVETPDIDSHDFYANNGVINPAFLSTGDTDNDPQPPEPPHRQQHQHRQHQDYYQYQHNPNPQPKQHSLHRQQHPSTPAVTTTTGAADTNTDYRQTYFRPTQVTNPYGNGSSIASSWVYEFNNGSSVGTNSNTSSPSTGTTYTGEYIGMMSGPTTTGATLPSIHRPSFGRYDPHLAYDMDLTRDHKLNGGGGATGADGLSHGSNGQCCRTMLRLFVWALILVSLLGILISVAFIIYVEKFAPHQPSTGAVQCCNSSISSAGVTGAGGGRDRFDRNITEPSVVSTMKKVVDNKVTTVPPLSTSRLVPTPATNATVKATLSPVEPRFSIQTHMTTTGAPEVNDTDMTTTGLLSLNTTTGANTTGEPLLPTTNGTDISTGGDVSDGTGSTATTVTTTTTTTAAPVVNITAPDVSSGPKSGEMVVDSTEHEFIITSTGTTTTTTTTPSPAITTTTTSAPMATGTTIIKPIETTSSIAPVDTSQPTTATTSTTPVPTTTTTTTTTPSPAIGVKETTAVDYTNDYYERADSMGANETTTEHNYAADNGAQQDLFNAFT</sequence>
<evidence type="ECO:0000256" key="2">
    <source>
        <dbReference type="SAM" id="Phobius"/>
    </source>
</evidence>
<dbReference type="EMBL" id="OC865094">
    <property type="protein sequence ID" value="CAD7632161.1"/>
    <property type="molecule type" value="Genomic_DNA"/>
</dbReference>
<organism evidence="3">
    <name type="scientific">Medioppia subpectinata</name>
    <dbReference type="NCBI Taxonomy" id="1979941"/>
    <lineage>
        <taxon>Eukaryota</taxon>
        <taxon>Metazoa</taxon>
        <taxon>Ecdysozoa</taxon>
        <taxon>Arthropoda</taxon>
        <taxon>Chelicerata</taxon>
        <taxon>Arachnida</taxon>
        <taxon>Acari</taxon>
        <taxon>Acariformes</taxon>
        <taxon>Sarcoptiformes</taxon>
        <taxon>Oribatida</taxon>
        <taxon>Brachypylina</taxon>
        <taxon>Oppioidea</taxon>
        <taxon>Oppiidae</taxon>
        <taxon>Medioppia</taxon>
    </lineage>
</organism>
<reference evidence="3" key="1">
    <citation type="submission" date="2020-11" db="EMBL/GenBank/DDBJ databases">
        <authorList>
            <person name="Tran Van P."/>
        </authorList>
    </citation>
    <scope>NUCLEOTIDE SEQUENCE</scope>
</reference>
<dbReference type="AlphaFoldDB" id="A0A7R9L1H3"/>
<feature type="region of interest" description="Disordered" evidence="1">
    <location>
        <begin position="479"/>
        <end position="511"/>
    </location>
</feature>
<dbReference type="EMBL" id="CAJPIZ010010519">
    <property type="protein sequence ID" value="CAG2112591.1"/>
    <property type="molecule type" value="Genomic_DNA"/>
</dbReference>
<feature type="compositionally biased region" description="Low complexity" evidence="1">
    <location>
        <begin position="378"/>
        <end position="394"/>
    </location>
</feature>
<evidence type="ECO:0000313" key="4">
    <source>
        <dbReference type="Proteomes" id="UP000759131"/>
    </source>
</evidence>
<feature type="compositionally biased region" description="Low complexity" evidence="1">
    <location>
        <begin position="484"/>
        <end position="510"/>
    </location>
</feature>
<feature type="region of interest" description="Disordered" evidence="1">
    <location>
        <begin position="28"/>
        <end position="95"/>
    </location>
</feature>
<evidence type="ECO:0000256" key="1">
    <source>
        <dbReference type="SAM" id="MobiDB-lite"/>
    </source>
</evidence>
<feature type="region of interest" description="Disordered" evidence="1">
    <location>
        <begin position="362"/>
        <end position="394"/>
    </location>
</feature>
<feature type="compositionally biased region" description="Low complexity" evidence="1">
    <location>
        <begin position="84"/>
        <end position="95"/>
    </location>
</feature>
<keyword evidence="4" id="KW-1185">Reference proteome</keyword>
<keyword evidence="2" id="KW-0472">Membrane</keyword>
<keyword evidence="2" id="KW-1133">Transmembrane helix</keyword>
<evidence type="ECO:0000313" key="3">
    <source>
        <dbReference type="EMBL" id="CAD7632161.1"/>
    </source>
</evidence>
<keyword evidence="2" id="KW-0812">Transmembrane</keyword>
<dbReference type="OrthoDB" id="10659352at2759"/>
<gene>
    <name evidence="3" type="ORF">OSB1V03_LOCUS12566</name>
</gene>
<feature type="transmembrane region" description="Helical" evidence="2">
    <location>
        <begin position="221"/>
        <end position="244"/>
    </location>
</feature>
<name>A0A7R9L1H3_9ACAR</name>
<accession>A0A7R9L1H3</accession>
<protein>
    <submittedName>
        <fullName evidence="3">Uncharacterized protein</fullName>
    </submittedName>
</protein>
<proteinExistence type="predicted"/>
<feature type="compositionally biased region" description="Low complexity" evidence="1">
    <location>
        <begin position="59"/>
        <end position="73"/>
    </location>
</feature>
<dbReference type="Proteomes" id="UP000759131">
    <property type="component" value="Unassembled WGS sequence"/>
</dbReference>